<dbReference type="InterPro" id="IPR021136">
    <property type="entry name" value="Flagellar_hook_control-like_C"/>
</dbReference>
<sequence length="390" mass="38093">MDTASLSPVPVAAPVRNPAPPSTAGDGGFAALLDQQTESAAATGGKQAHRATPDKPGDGAKSTEAKASPAAEDTTAAGEAGTAMATAGEGDGATKGDRGERTIGEGAEEEVTDKVAGDAALTDPSALLTGMLLDLTAPTARKDQAPPPAAAPPAEAETPSGAGKLAGRGSAARLAAPVAPGQAEKAGDATPSATAKANSPATESAAKPAAADPTTAAVAAAPPPAPSAAAAAPAPVAAPRAVPVPLDPEALSVAIARRVDEGSHVFEISLTPDDLGRVDVHLEFAEDGQMTARVYADRPETLHLLQQDKAELVRNLAGQSTATQNATVSFALRDGTAGQGGNTGSNGSGEGGGGNRRGRGQSALAAESAAAATSPRQRRGGNALAVDIQV</sequence>
<evidence type="ECO:0000313" key="4">
    <source>
        <dbReference type="Proteomes" id="UP000245461"/>
    </source>
</evidence>
<gene>
    <name evidence="3" type="ORF">DKG74_19190</name>
</gene>
<feature type="region of interest" description="Disordered" evidence="1">
    <location>
        <begin position="137"/>
        <end position="230"/>
    </location>
</feature>
<feature type="region of interest" description="Disordered" evidence="1">
    <location>
        <begin position="333"/>
        <end position="390"/>
    </location>
</feature>
<evidence type="ECO:0000256" key="1">
    <source>
        <dbReference type="SAM" id="MobiDB-lite"/>
    </source>
</evidence>
<keyword evidence="4" id="KW-1185">Reference proteome</keyword>
<name>A0A317DWQ3_9PROT</name>
<dbReference type="InterPro" id="IPR038610">
    <property type="entry name" value="FliK-like_C_sf"/>
</dbReference>
<feature type="compositionally biased region" description="Low complexity" evidence="1">
    <location>
        <begin position="152"/>
        <end position="176"/>
    </location>
</feature>
<comment type="caution">
    <text evidence="3">The sequence shown here is derived from an EMBL/GenBank/DDBJ whole genome shotgun (WGS) entry which is preliminary data.</text>
</comment>
<feature type="compositionally biased region" description="Low complexity" evidence="1">
    <location>
        <begin position="360"/>
        <end position="374"/>
    </location>
</feature>
<dbReference type="RefSeq" id="WP_109907799.1">
    <property type="nucleotide sequence ID" value="NZ_QGLE01000015.1"/>
</dbReference>
<accession>A0A317DWQ3</accession>
<organism evidence="3 4">
    <name type="scientific">Zavarzinia aquatilis</name>
    <dbReference type="NCBI Taxonomy" id="2211142"/>
    <lineage>
        <taxon>Bacteria</taxon>
        <taxon>Pseudomonadati</taxon>
        <taxon>Pseudomonadota</taxon>
        <taxon>Alphaproteobacteria</taxon>
        <taxon>Rhodospirillales</taxon>
        <taxon>Zavarziniaceae</taxon>
        <taxon>Zavarzinia</taxon>
    </lineage>
</organism>
<feature type="region of interest" description="Disordered" evidence="1">
    <location>
        <begin position="1"/>
        <end position="119"/>
    </location>
</feature>
<evidence type="ECO:0000313" key="3">
    <source>
        <dbReference type="EMBL" id="PWR18380.1"/>
    </source>
</evidence>
<feature type="domain" description="Flagellar hook-length control protein-like C-terminal" evidence="2">
    <location>
        <begin position="256"/>
        <end position="329"/>
    </location>
</feature>
<feature type="compositionally biased region" description="Gly residues" evidence="1">
    <location>
        <begin position="337"/>
        <end position="355"/>
    </location>
</feature>
<dbReference type="Gene3D" id="3.30.750.140">
    <property type="match status" value="1"/>
</dbReference>
<protein>
    <recommendedName>
        <fullName evidence="2">Flagellar hook-length control protein-like C-terminal domain-containing protein</fullName>
    </recommendedName>
</protein>
<evidence type="ECO:0000259" key="2">
    <source>
        <dbReference type="Pfam" id="PF02120"/>
    </source>
</evidence>
<feature type="compositionally biased region" description="Low complexity" evidence="1">
    <location>
        <begin position="70"/>
        <end position="88"/>
    </location>
</feature>
<dbReference type="Pfam" id="PF02120">
    <property type="entry name" value="Flg_hook"/>
    <property type="match status" value="1"/>
</dbReference>
<dbReference type="EMBL" id="QGLE01000015">
    <property type="protein sequence ID" value="PWR18380.1"/>
    <property type="molecule type" value="Genomic_DNA"/>
</dbReference>
<dbReference type="Proteomes" id="UP000245461">
    <property type="component" value="Unassembled WGS sequence"/>
</dbReference>
<feature type="compositionally biased region" description="Low complexity" evidence="1">
    <location>
        <begin position="199"/>
        <end position="220"/>
    </location>
</feature>
<feature type="compositionally biased region" description="Basic and acidic residues" evidence="1">
    <location>
        <begin position="51"/>
        <end position="64"/>
    </location>
</feature>
<dbReference type="AlphaFoldDB" id="A0A317DWQ3"/>
<dbReference type="OrthoDB" id="7203912at2"/>
<dbReference type="CDD" id="cd17470">
    <property type="entry name" value="T3SS_Flik_C"/>
    <property type="match status" value="1"/>
</dbReference>
<proteinExistence type="predicted"/>
<reference evidence="3 4" key="1">
    <citation type="submission" date="2018-05" db="EMBL/GenBank/DDBJ databases">
        <title>Zavarzinia sp. HR-AS.</title>
        <authorList>
            <person name="Lee Y."/>
            <person name="Jeon C.O."/>
        </authorList>
    </citation>
    <scope>NUCLEOTIDE SEQUENCE [LARGE SCALE GENOMIC DNA]</scope>
    <source>
        <strain evidence="3 4">HR-AS</strain>
    </source>
</reference>
<feature type="compositionally biased region" description="Basic and acidic residues" evidence="1">
    <location>
        <begin position="92"/>
        <end position="103"/>
    </location>
</feature>